<gene>
    <name evidence="2" type="ORF">GCM10012286_41040</name>
</gene>
<dbReference type="EMBL" id="BMNG01000008">
    <property type="protein sequence ID" value="GGO47530.1"/>
    <property type="molecule type" value="Genomic_DNA"/>
</dbReference>
<comment type="caution">
    <text evidence="2">The sequence shown here is derived from an EMBL/GenBank/DDBJ whole genome shotgun (WGS) entry which is preliminary data.</text>
</comment>
<organism evidence="2 3">
    <name type="scientific">Streptomyces lasiicapitis</name>
    <dbReference type="NCBI Taxonomy" id="1923961"/>
    <lineage>
        <taxon>Bacteria</taxon>
        <taxon>Bacillati</taxon>
        <taxon>Actinomycetota</taxon>
        <taxon>Actinomycetes</taxon>
        <taxon>Kitasatosporales</taxon>
        <taxon>Streptomycetaceae</taxon>
        <taxon>Streptomyces</taxon>
    </lineage>
</organism>
<dbReference type="InterPro" id="IPR027843">
    <property type="entry name" value="DUF4440"/>
</dbReference>
<evidence type="ECO:0000313" key="3">
    <source>
        <dbReference type="Proteomes" id="UP000656881"/>
    </source>
</evidence>
<name>A0ABQ2M6L4_9ACTN</name>
<dbReference type="NCBIfam" id="TIGR02246">
    <property type="entry name" value="SgcJ/EcaC family oxidoreductase"/>
    <property type="match status" value="1"/>
</dbReference>
<dbReference type="Gene3D" id="3.10.450.50">
    <property type="match status" value="1"/>
</dbReference>
<evidence type="ECO:0000259" key="1">
    <source>
        <dbReference type="Pfam" id="PF14534"/>
    </source>
</evidence>
<sequence length="161" mass="16738">MAADTSPRSGKKGAVMTNDILVVGDISAETRAAVTGVVKDLEKAFNAHDPLALSDQFGQAASWTNAVGTRLDGREAIAEFSGPAMKGFLRDSYARYDVVKLLEITPEVIGVNVHQTPTDSSGDPVEGPHGLTTYVIARQGDGGGWKIVVGQNSAVTAPDAG</sequence>
<dbReference type="InterPro" id="IPR011944">
    <property type="entry name" value="Steroid_delta5-4_isomerase"/>
</dbReference>
<feature type="domain" description="DUF4440" evidence="1">
    <location>
        <begin position="36"/>
        <end position="147"/>
    </location>
</feature>
<reference evidence="3" key="1">
    <citation type="journal article" date="2019" name="Int. J. Syst. Evol. Microbiol.">
        <title>The Global Catalogue of Microorganisms (GCM) 10K type strain sequencing project: providing services to taxonomists for standard genome sequencing and annotation.</title>
        <authorList>
            <consortium name="The Broad Institute Genomics Platform"/>
            <consortium name="The Broad Institute Genome Sequencing Center for Infectious Disease"/>
            <person name="Wu L."/>
            <person name="Ma J."/>
        </authorList>
    </citation>
    <scope>NUCLEOTIDE SEQUENCE [LARGE SCALE GENOMIC DNA]</scope>
    <source>
        <strain evidence="3">CGMCC 4.7349</strain>
    </source>
</reference>
<proteinExistence type="predicted"/>
<dbReference type="SUPFAM" id="SSF54427">
    <property type="entry name" value="NTF2-like"/>
    <property type="match status" value="1"/>
</dbReference>
<protein>
    <recommendedName>
        <fullName evidence="1">DUF4440 domain-containing protein</fullName>
    </recommendedName>
</protein>
<dbReference type="InterPro" id="IPR032710">
    <property type="entry name" value="NTF2-like_dom_sf"/>
</dbReference>
<accession>A0ABQ2M6L4</accession>
<evidence type="ECO:0000313" key="2">
    <source>
        <dbReference type="EMBL" id="GGO47530.1"/>
    </source>
</evidence>
<dbReference type="Pfam" id="PF14534">
    <property type="entry name" value="DUF4440"/>
    <property type="match status" value="1"/>
</dbReference>
<keyword evidence="3" id="KW-1185">Reference proteome</keyword>
<dbReference type="Proteomes" id="UP000656881">
    <property type="component" value="Unassembled WGS sequence"/>
</dbReference>